<dbReference type="Pfam" id="PF00400">
    <property type="entry name" value="WD40"/>
    <property type="match status" value="10"/>
</dbReference>
<dbReference type="InterPro" id="IPR001680">
    <property type="entry name" value="WD40_rpt"/>
</dbReference>
<dbReference type="Pfam" id="PF20703">
    <property type="entry name" value="nSTAND1"/>
    <property type="match status" value="1"/>
</dbReference>
<dbReference type="SMART" id="SM00320">
    <property type="entry name" value="WD40"/>
    <property type="match status" value="13"/>
</dbReference>
<feature type="repeat" description="WD" evidence="3">
    <location>
        <begin position="678"/>
        <end position="711"/>
    </location>
</feature>
<gene>
    <name evidence="5" type="ORF">SAMN05661093_07497</name>
</gene>
<feature type="repeat" description="WD" evidence="3">
    <location>
        <begin position="632"/>
        <end position="665"/>
    </location>
</feature>
<dbReference type="InterPro" id="IPR019775">
    <property type="entry name" value="WD40_repeat_CS"/>
</dbReference>
<dbReference type="PROSITE" id="PS50294">
    <property type="entry name" value="WD_REPEATS_REGION"/>
    <property type="match status" value="5"/>
</dbReference>
<proteinExistence type="predicted"/>
<dbReference type="EMBL" id="FWXV01000008">
    <property type="protein sequence ID" value="SMD22568.1"/>
    <property type="molecule type" value="Genomic_DNA"/>
</dbReference>
<feature type="repeat" description="WD" evidence="3">
    <location>
        <begin position="814"/>
        <end position="855"/>
    </location>
</feature>
<dbReference type="InterPro" id="IPR010982">
    <property type="entry name" value="Lambda_DNA-bd_dom_sf"/>
</dbReference>
<dbReference type="InterPro" id="IPR036322">
    <property type="entry name" value="WD40_repeat_dom_sf"/>
</dbReference>
<evidence type="ECO:0000256" key="1">
    <source>
        <dbReference type="ARBA" id="ARBA00022574"/>
    </source>
</evidence>
<feature type="repeat" description="WD" evidence="3">
    <location>
        <begin position="1123"/>
        <end position="1163"/>
    </location>
</feature>
<dbReference type="PRINTS" id="PR00320">
    <property type="entry name" value="GPROTEINBRPT"/>
</dbReference>
<dbReference type="CDD" id="cd00093">
    <property type="entry name" value="HTH_XRE"/>
    <property type="match status" value="1"/>
</dbReference>
<dbReference type="SMART" id="SM00530">
    <property type="entry name" value="HTH_XRE"/>
    <property type="match status" value="1"/>
</dbReference>
<dbReference type="SUPFAM" id="SSF52540">
    <property type="entry name" value="P-loop containing nucleoside triphosphate hydrolases"/>
    <property type="match status" value="1"/>
</dbReference>
<feature type="repeat" description="WD" evidence="3">
    <location>
        <begin position="775"/>
        <end position="801"/>
    </location>
</feature>
<dbReference type="PROSITE" id="PS50082">
    <property type="entry name" value="WD_REPEATS_2"/>
    <property type="match status" value="10"/>
</dbReference>
<dbReference type="Pfam" id="PF13560">
    <property type="entry name" value="HTH_31"/>
    <property type="match status" value="1"/>
</dbReference>
<feature type="domain" description="HTH cro/C1-type" evidence="4">
    <location>
        <begin position="17"/>
        <end position="75"/>
    </location>
</feature>
<evidence type="ECO:0000259" key="4">
    <source>
        <dbReference type="PROSITE" id="PS50943"/>
    </source>
</evidence>
<evidence type="ECO:0000256" key="3">
    <source>
        <dbReference type="PROSITE-ProRule" id="PRU00221"/>
    </source>
</evidence>
<feature type="repeat" description="WD" evidence="3">
    <location>
        <begin position="723"/>
        <end position="764"/>
    </location>
</feature>
<dbReference type="SUPFAM" id="SSF47413">
    <property type="entry name" value="lambda repressor-like DNA-binding domains"/>
    <property type="match status" value="1"/>
</dbReference>
<dbReference type="Proteomes" id="UP000192674">
    <property type="component" value="Unassembled WGS sequence"/>
</dbReference>
<accession>A0A1W2FLU9</accession>
<dbReference type="InterPro" id="IPR027417">
    <property type="entry name" value="P-loop_NTPase"/>
</dbReference>
<dbReference type="PANTHER" id="PTHR19879">
    <property type="entry name" value="TRANSCRIPTION INITIATION FACTOR TFIID"/>
    <property type="match status" value="1"/>
</dbReference>
<sequence length="1234" mass="133284">MGDEAGRGMRDEFARELDALRRRAGLTIRQVAKEVDAPYGTVGGYFSGRHSPSTSQLALFTKVLEVCGVRDPDEIRRWVDALERVRRPLGRRPASKVVPYRGLESFQVEHGEWFFGREALTETLMRRVAERPGLLMVVGASGSGKSSLLRAGLGSAFQQRMRLTTPGARPLERLADLAGAEVAVVDQFEEVFTLCSDEAERDAFVAALGALTVPVVVGMRADFYASALRHDLLASALQHAHLVVRPMNEAELQRAIVEPARKANVELEDGLVELMLHELGPTTHRDGAAHDPGALPLLSHALLATWERGRRGTMTVADYRSSGGIAGAVAQTAESVYGELSPAEREAARRVFLRLVHVGEDTVDTRRRVRRAELLEHEVLDRFVEHRLITVDADMAEISHEALIPAWPRLRQWIDADRAGLRLHRQLTESAQAWHEGDRDPDTLYRGARLAAVRDWSQDHEAALNPLEREFLNSSVAQELAEQTRSRRRARRLHQLLAVLAVLTLLTGTMTVVALEQRSRANEERDRAISRQIAITANRLRDGDPALAAQLSLAAYRIAPTTDARSSLIASSGAPMVTRMVRPGGTRQVIAVSKDGKLFASAGASDVADSDTTVLLWDLSNPQNPRRVGEPLTGHTKAVYAVAFSPDGRTLATGGSDNTIRLWNVTDPAHPTPLGEPLTGPEKRVLSIEFSPDGTVLAVGSADKTVRLWNVAATPATPVGQPIIGSAGDVQVVSFRPDGLVLAAADTAGAAHLWDISDPRQPLAKSAPLKIPSRVNVVAFTPDGATLAVGSNDRMVRFWTVPDSGPPVPIGEPLNAALNSIYAMAFSSDGNLIAVGNASSTTQLWDWKARRMITSLPHPEPVTGVAWRHDDRLLVTNSVDGIARVWTVPGPSVPATERRITTIAYHPGGQLVASAGSDVQLAYVPERNRPSTIGPALLPQADQIGGTVAISPDGRTLAADTRENKAVVLWDISDPRQPVRLGSPLTGPTLAIGSLAISPDSRLLAAASEDGHAHLWDIADPRRPVPVAKLNVERTNLVLAVAFSPDGQTLAAATANGKVGFWNLKDSRNPVMIGQPLAAARDIIYAIAFTSDGRIFATGSSDGVVRLWDITDRERSAPAGPEITGLDGHIQTLAFSPGNTILAGGNRGQIQIWDVTDPAKPYTVASLDRSRQTTWSLAFSPDGRTLAAANGDLRFWDIDPERVASQICSTTGDIITEAEWQKHLPDVAYQPACR</sequence>
<dbReference type="Gene3D" id="2.130.10.10">
    <property type="entry name" value="YVTN repeat-like/Quinoprotein amine dehydrogenase"/>
    <property type="match status" value="4"/>
</dbReference>
<evidence type="ECO:0000313" key="6">
    <source>
        <dbReference type="Proteomes" id="UP000192674"/>
    </source>
</evidence>
<dbReference type="RefSeq" id="WP_160096935.1">
    <property type="nucleotide sequence ID" value="NZ_FWXV01000008.1"/>
</dbReference>
<dbReference type="CDD" id="cd00200">
    <property type="entry name" value="WD40"/>
    <property type="match status" value="2"/>
</dbReference>
<organism evidence="5 6">
    <name type="scientific">Kibdelosporangium aridum</name>
    <dbReference type="NCBI Taxonomy" id="2030"/>
    <lineage>
        <taxon>Bacteria</taxon>
        <taxon>Bacillati</taxon>
        <taxon>Actinomycetota</taxon>
        <taxon>Actinomycetes</taxon>
        <taxon>Pseudonocardiales</taxon>
        <taxon>Pseudonocardiaceae</taxon>
        <taxon>Kibdelosporangium</taxon>
    </lineage>
</organism>
<dbReference type="SUPFAM" id="SSF50978">
    <property type="entry name" value="WD40 repeat-like"/>
    <property type="match status" value="2"/>
</dbReference>
<feature type="repeat" description="WD" evidence="3">
    <location>
        <begin position="985"/>
        <end position="1018"/>
    </location>
</feature>
<keyword evidence="1 3" id="KW-0853">WD repeat</keyword>
<dbReference type="AlphaFoldDB" id="A0A1W2FLU9"/>
<feature type="repeat" description="WD" evidence="3">
    <location>
        <begin position="855"/>
        <end position="888"/>
    </location>
</feature>
<evidence type="ECO:0000313" key="5">
    <source>
        <dbReference type="EMBL" id="SMD22568.1"/>
    </source>
</evidence>
<dbReference type="InterPro" id="IPR001387">
    <property type="entry name" value="Cro/C1-type_HTH"/>
</dbReference>
<dbReference type="PROSITE" id="PS50943">
    <property type="entry name" value="HTH_CROC1"/>
    <property type="match status" value="1"/>
</dbReference>
<dbReference type="InterPro" id="IPR020472">
    <property type="entry name" value="WD40_PAC1"/>
</dbReference>
<dbReference type="InterPro" id="IPR049052">
    <property type="entry name" value="nSTAND1"/>
</dbReference>
<keyword evidence="6" id="KW-1185">Reference proteome</keyword>
<dbReference type="Gene3D" id="1.10.260.40">
    <property type="entry name" value="lambda repressor-like DNA-binding domains"/>
    <property type="match status" value="1"/>
</dbReference>
<name>A0A1W2FLU9_KIBAR</name>
<evidence type="ECO:0000256" key="2">
    <source>
        <dbReference type="ARBA" id="ARBA00022737"/>
    </source>
</evidence>
<dbReference type="PANTHER" id="PTHR19879:SF9">
    <property type="entry name" value="TRANSCRIPTION INITIATION FACTOR TFIID SUBUNIT 5"/>
    <property type="match status" value="1"/>
</dbReference>
<dbReference type="InterPro" id="IPR015943">
    <property type="entry name" value="WD40/YVTN_repeat-like_dom_sf"/>
</dbReference>
<keyword evidence="2" id="KW-0677">Repeat</keyword>
<dbReference type="GO" id="GO:0003677">
    <property type="term" value="F:DNA binding"/>
    <property type="evidence" value="ECO:0007669"/>
    <property type="project" value="InterPro"/>
</dbReference>
<dbReference type="OrthoDB" id="192618at2"/>
<reference evidence="5 6" key="1">
    <citation type="submission" date="2017-04" db="EMBL/GenBank/DDBJ databases">
        <authorList>
            <person name="Afonso C.L."/>
            <person name="Miller P.J."/>
            <person name="Scott M.A."/>
            <person name="Spackman E."/>
            <person name="Goraichik I."/>
            <person name="Dimitrov K.M."/>
            <person name="Suarez D.L."/>
            <person name="Swayne D.E."/>
        </authorList>
    </citation>
    <scope>NUCLEOTIDE SEQUENCE [LARGE SCALE GENOMIC DNA]</scope>
    <source>
        <strain evidence="5 6">DSM 43828</strain>
    </source>
</reference>
<protein>
    <submittedName>
        <fullName evidence="5">WD40 repeat</fullName>
    </submittedName>
</protein>
<feature type="repeat" description="WD" evidence="3">
    <location>
        <begin position="1031"/>
        <end position="1072"/>
    </location>
</feature>
<dbReference type="PROSITE" id="PS00678">
    <property type="entry name" value="WD_REPEATS_1"/>
    <property type="match status" value="3"/>
</dbReference>
<feature type="repeat" description="WD" evidence="3">
    <location>
        <begin position="1077"/>
        <end position="1118"/>
    </location>
</feature>